<evidence type="ECO:0000256" key="7">
    <source>
        <dbReference type="SAM" id="Phobius"/>
    </source>
</evidence>
<keyword evidence="7" id="KW-1133">Transmembrane helix</keyword>
<dbReference type="InterPro" id="IPR043129">
    <property type="entry name" value="ATPase_NBD"/>
</dbReference>
<dbReference type="PROSITE" id="PS00329">
    <property type="entry name" value="HSP70_2"/>
    <property type="match status" value="1"/>
</dbReference>
<keyword evidence="7" id="KW-0472">Membrane</keyword>
<dbReference type="Gene3D" id="3.30.420.40">
    <property type="match status" value="2"/>
</dbReference>
<comment type="similarity">
    <text evidence="1">Belongs to the heat shock protein 70 family.</text>
</comment>
<evidence type="ECO:0000256" key="2">
    <source>
        <dbReference type="ARBA" id="ARBA00022741"/>
    </source>
</evidence>
<proteinExistence type="inferred from homology"/>
<comment type="caution">
    <text evidence="8">The sequence shown here is derived from an EMBL/GenBank/DDBJ whole genome shotgun (WGS) entry which is preliminary data.</text>
</comment>
<dbReference type="RefSeq" id="WP_274203650.1">
    <property type="nucleotide sequence ID" value="NZ_JAQZAO010000019.1"/>
</dbReference>
<feature type="compositionally biased region" description="Basic and acidic residues" evidence="6">
    <location>
        <begin position="441"/>
        <end position="471"/>
    </location>
</feature>
<feature type="transmembrane region" description="Helical" evidence="7">
    <location>
        <begin position="342"/>
        <end position="367"/>
    </location>
</feature>
<sequence length="498" mass="49635">MTYHLGVDLGTTATTAAVHRAGRAGVVILGERSAAIPSLLLWPAEGSPLIGDDAERRAADEPTRIARGIRPRLLDPVPFSLGGAPFAASALLGVLLRRVVDLVAQREGGAPDGVVLTHPATWGSAHREAFADVAASLGLGEVALVTAPEAAVTDHLARRGVVAVGTLAVVDLGGGSLDATVVAHGPGGLTVLGRPEGVEHPDDEEPTEEWILAALHRTLASAGLGAADLDGVLLTGRSTRMGVLAASLTAALGRPVEAGPEPEHAVAIGAARLGAHVAAPAAPRPPRPVVDAEPVTAIVEHPVPAAVGAVGAVGAAGAAGLPAPSPAGPVVAPPRRRSRRGLVAGLAAAAIVLGAAGGGTLALLGAASPAVAAPPVTVPAAPVAAETTTTTTTEPAEEPAEEPDASEPTVASVAETSTSDTTTHAVTPRTRTTTTTATADTSDHRPRGSHDDRQDGGRDDGRDDSGRHEGGTEDPDPDDPGSDPSTGDDTQTPPDQHR</sequence>
<reference evidence="8 9" key="1">
    <citation type="submission" date="2023-02" db="EMBL/GenBank/DDBJ databases">
        <title>Genome sequencing required for Actinomycetospora new species description.</title>
        <authorList>
            <person name="Saimee Y."/>
            <person name="Duangmal K."/>
        </authorList>
    </citation>
    <scope>NUCLEOTIDE SEQUENCE [LARGE SCALE GENOMIC DNA]</scope>
    <source>
        <strain evidence="8 9">DW7H6</strain>
    </source>
</reference>
<keyword evidence="7" id="KW-0812">Transmembrane</keyword>
<dbReference type="EMBL" id="JAQZAO010000019">
    <property type="protein sequence ID" value="MDD7969117.1"/>
    <property type="molecule type" value="Genomic_DNA"/>
</dbReference>
<evidence type="ECO:0000313" key="8">
    <source>
        <dbReference type="EMBL" id="MDD7969117.1"/>
    </source>
</evidence>
<evidence type="ECO:0000313" key="9">
    <source>
        <dbReference type="Proteomes" id="UP001300763"/>
    </source>
</evidence>
<evidence type="ECO:0000256" key="4">
    <source>
        <dbReference type="ARBA" id="ARBA00023016"/>
    </source>
</evidence>
<keyword evidence="4" id="KW-0346">Stress response</keyword>
<dbReference type="Pfam" id="PF00012">
    <property type="entry name" value="HSP70"/>
    <property type="match status" value="2"/>
</dbReference>
<evidence type="ECO:0000256" key="3">
    <source>
        <dbReference type="ARBA" id="ARBA00022840"/>
    </source>
</evidence>
<organism evidence="8 9">
    <name type="scientific">Actinomycetospora lemnae</name>
    <dbReference type="NCBI Taxonomy" id="3019891"/>
    <lineage>
        <taxon>Bacteria</taxon>
        <taxon>Bacillati</taxon>
        <taxon>Actinomycetota</taxon>
        <taxon>Actinomycetes</taxon>
        <taxon>Pseudonocardiales</taxon>
        <taxon>Pseudonocardiaceae</taxon>
        <taxon>Actinomycetospora</taxon>
    </lineage>
</organism>
<keyword evidence="9" id="KW-1185">Reference proteome</keyword>
<feature type="compositionally biased region" description="Acidic residues" evidence="6">
    <location>
        <begin position="472"/>
        <end position="481"/>
    </location>
</feature>
<accession>A0ABT5T1Y3</accession>
<evidence type="ECO:0000256" key="1">
    <source>
        <dbReference type="ARBA" id="ARBA00007381"/>
    </source>
</evidence>
<dbReference type="SUPFAM" id="SSF53067">
    <property type="entry name" value="Actin-like ATPase domain"/>
    <property type="match status" value="2"/>
</dbReference>
<keyword evidence="5" id="KW-0143">Chaperone</keyword>
<evidence type="ECO:0000256" key="6">
    <source>
        <dbReference type="SAM" id="MobiDB-lite"/>
    </source>
</evidence>
<protein>
    <submittedName>
        <fullName evidence="8">Hsp70 family protein</fullName>
    </submittedName>
</protein>
<feature type="region of interest" description="Disordered" evidence="6">
    <location>
        <begin position="382"/>
        <end position="498"/>
    </location>
</feature>
<keyword evidence="3" id="KW-0067">ATP-binding</keyword>
<dbReference type="Proteomes" id="UP001300763">
    <property type="component" value="Unassembled WGS sequence"/>
</dbReference>
<keyword evidence="2" id="KW-0547">Nucleotide-binding</keyword>
<gene>
    <name evidence="8" type="ORF">PGB27_27555</name>
</gene>
<evidence type="ECO:0000256" key="5">
    <source>
        <dbReference type="ARBA" id="ARBA00023186"/>
    </source>
</evidence>
<feature type="compositionally biased region" description="Acidic residues" evidence="6">
    <location>
        <begin position="395"/>
        <end position="405"/>
    </location>
</feature>
<feature type="transmembrane region" description="Helical" evidence="7">
    <location>
        <begin position="77"/>
        <end position="96"/>
    </location>
</feature>
<feature type="compositionally biased region" description="Low complexity" evidence="6">
    <location>
        <begin position="406"/>
        <end position="440"/>
    </location>
</feature>
<dbReference type="PANTHER" id="PTHR42749">
    <property type="entry name" value="CELL SHAPE-DETERMINING PROTEIN MREB"/>
    <property type="match status" value="1"/>
</dbReference>
<dbReference type="InterPro" id="IPR018181">
    <property type="entry name" value="Heat_shock_70_CS"/>
</dbReference>
<feature type="compositionally biased region" description="Low complexity" evidence="6">
    <location>
        <begin position="382"/>
        <end position="394"/>
    </location>
</feature>
<name>A0ABT5T1Y3_9PSEU</name>
<dbReference type="PANTHER" id="PTHR42749:SF1">
    <property type="entry name" value="CELL SHAPE-DETERMINING PROTEIN MREB"/>
    <property type="match status" value="1"/>
</dbReference>
<dbReference type="InterPro" id="IPR013126">
    <property type="entry name" value="Hsp_70_fam"/>
</dbReference>